<dbReference type="InterPro" id="IPR008733">
    <property type="entry name" value="PEX11"/>
</dbReference>
<name>A0AAV7TU72_PLEWA</name>
<comment type="subcellular location">
    <subcellularLocation>
        <location evidence="4">Peroxisome membrane</location>
    </subcellularLocation>
</comment>
<dbReference type="PANTHER" id="PTHR12652">
    <property type="entry name" value="PEROXISOMAL BIOGENESIS FACTOR 11"/>
    <property type="match status" value="1"/>
</dbReference>
<evidence type="ECO:0000313" key="5">
    <source>
        <dbReference type="EMBL" id="KAJ1180001.1"/>
    </source>
</evidence>
<organism evidence="5 6">
    <name type="scientific">Pleurodeles waltl</name>
    <name type="common">Iberian ribbed newt</name>
    <dbReference type="NCBI Taxonomy" id="8319"/>
    <lineage>
        <taxon>Eukaryota</taxon>
        <taxon>Metazoa</taxon>
        <taxon>Chordata</taxon>
        <taxon>Craniata</taxon>
        <taxon>Vertebrata</taxon>
        <taxon>Euteleostomi</taxon>
        <taxon>Amphibia</taxon>
        <taxon>Batrachia</taxon>
        <taxon>Caudata</taxon>
        <taxon>Salamandroidea</taxon>
        <taxon>Salamandridae</taxon>
        <taxon>Pleurodelinae</taxon>
        <taxon>Pleurodeles</taxon>
    </lineage>
</organism>
<sequence>MESFITLTNQSQGRDRIFRATQYACMLLRYLLENKNDKQKVVKKLKQMESKISSGRKLFRLGNVVHALEASKRSARLPDSFPRFFLTIANLNRALYFVCDSVLWLRSVGLITDINKEKWRHRATRFYYFSLLLHLGRDMFEIVRRMEQKSSQKKNAEECTDPHLSQCSPHPGVVGFDPIFVMLFSSLMNHPAVLLDTTKNICDLFSPLDQLGIYKTNPGILGFCGLISSVVGILTLARPHLKIN</sequence>
<dbReference type="PANTHER" id="PTHR12652:SF22">
    <property type="entry name" value="PEROXISOMAL MEMBRANE PROTEIN 11A"/>
    <property type="match status" value="1"/>
</dbReference>
<keyword evidence="2" id="KW-0472">Membrane</keyword>
<evidence type="ECO:0000313" key="6">
    <source>
        <dbReference type="Proteomes" id="UP001066276"/>
    </source>
</evidence>
<proteinExistence type="predicted"/>
<dbReference type="EMBL" id="JANPWB010000006">
    <property type="protein sequence ID" value="KAJ1180001.1"/>
    <property type="molecule type" value="Genomic_DNA"/>
</dbReference>
<gene>
    <name evidence="5" type="ORF">NDU88_005229</name>
</gene>
<evidence type="ECO:0000256" key="4">
    <source>
        <dbReference type="ARBA" id="ARBA00046271"/>
    </source>
</evidence>
<dbReference type="Proteomes" id="UP001066276">
    <property type="component" value="Chromosome 3_2"/>
</dbReference>
<accession>A0AAV7TU72</accession>
<evidence type="ECO:0000256" key="3">
    <source>
        <dbReference type="ARBA" id="ARBA00023140"/>
    </source>
</evidence>
<reference evidence="5" key="1">
    <citation type="journal article" date="2022" name="bioRxiv">
        <title>Sequencing and chromosome-scale assembly of the giantPleurodeles waltlgenome.</title>
        <authorList>
            <person name="Brown T."/>
            <person name="Elewa A."/>
            <person name="Iarovenko S."/>
            <person name="Subramanian E."/>
            <person name="Araus A.J."/>
            <person name="Petzold A."/>
            <person name="Susuki M."/>
            <person name="Suzuki K.-i.T."/>
            <person name="Hayashi T."/>
            <person name="Toyoda A."/>
            <person name="Oliveira C."/>
            <person name="Osipova E."/>
            <person name="Leigh N.D."/>
            <person name="Simon A."/>
            <person name="Yun M.H."/>
        </authorList>
    </citation>
    <scope>NUCLEOTIDE SEQUENCE</scope>
    <source>
        <strain evidence="5">20211129_DDA</strain>
        <tissue evidence="5">Liver</tissue>
    </source>
</reference>
<evidence type="ECO:0000256" key="2">
    <source>
        <dbReference type="ARBA" id="ARBA00023136"/>
    </source>
</evidence>
<comment type="caution">
    <text evidence="5">The sequence shown here is derived from an EMBL/GenBank/DDBJ whole genome shotgun (WGS) entry which is preliminary data.</text>
</comment>
<keyword evidence="6" id="KW-1185">Reference proteome</keyword>
<dbReference type="GO" id="GO:0005778">
    <property type="term" value="C:peroxisomal membrane"/>
    <property type="evidence" value="ECO:0007669"/>
    <property type="project" value="UniProtKB-SubCell"/>
</dbReference>
<protein>
    <recommendedName>
        <fullName evidence="7">Peroxisomal membrane protein 11A</fullName>
    </recommendedName>
</protein>
<dbReference type="GO" id="GO:0016559">
    <property type="term" value="P:peroxisome fission"/>
    <property type="evidence" value="ECO:0007669"/>
    <property type="project" value="InterPro"/>
</dbReference>
<keyword evidence="3" id="KW-0576">Peroxisome</keyword>
<dbReference type="Pfam" id="PF05648">
    <property type="entry name" value="PEX11"/>
    <property type="match status" value="1"/>
</dbReference>
<keyword evidence="1" id="KW-0962">Peroxisome biogenesis</keyword>
<evidence type="ECO:0000256" key="1">
    <source>
        <dbReference type="ARBA" id="ARBA00022593"/>
    </source>
</evidence>
<evidence type="ECO:0008006" key="7">
    <source>
        <dbReference type="Google" id="ProtNLM"/>
    </source>
</evidence>
<dbReference type="AlphaFoldDB" id="A0AAV7TU72"/>